<dbReference type="Proteomes" id="UP001340816">
    <property type="component" value="Chromosome"/>
</dbReference>
<accession>A0ABZ1HG28</accession>
<name>A0ABZ1HG28_STRPH</name>
<sequence length="244" mass="26648">MRQTAPADRTADGRTDGETSGETDGETGGENVFGLITPEDWFRIPLLPEERRTASVSALVKRQFAGVDDQPVLRRQAEEQLLGAAEAGVEQGGVVLYLSFLEAAGIPLSASLLISRIHQRFDSLDAVSALKDKGETALVRLPAAGRAARRRRSERTRESRRLGTEFADTIVEYFVPVPDRNEVLMLTFSTPLEPIADSMVELFDAVAGTLRWQKTAQPTPKQATQTTQAAQTAQTTQEPRGQQA</sequence>
<gene>
    <name evidence="2" type="ORF">OHB35_30095</name>
</gene>
<dbReference type="EMBL" id="CP109135">
    <property type="protein sequence ID" value="WSD17150.1"/>
    <property type="molecule type" value="Genomic_DNA"/>
</dbReference>
<dbReference type="RefSeq" id="WP_326760435.1">
    <property type="nucleotide sequence ID" value="NZ_CP109135.1"/>
</dbReference>
<evidence type="ECO:0000313" key="2">
    <source>
        <dbReference type="EMBL" id="WSD17150.1"/>
    </source>
</evidence>
<evidence type="ECO:0000313" key="3">
    <source>
        <dbReference type="Proteomes" id="UP001340816"/>
    </source>
</evidence>
<feature type="region of interest" description="Disordered" evidence="1">
    <location>
        <begin position="1"/>
        <end position="31"/>
    </location>
</feature>
<keyword evidence="3" id="KW-1185">Reference proteome</keyword>
<proteinExistence type="predicted"/>
<feature type="region of interest" description="Disordered" evidence="1">
    <location>
        <begin position="214"/>
        <end position="244"/>
    </location>
</feature>
<protein>
    <submittedName>
        <fullName evidence="2">Uncharacterized protein</fullName>
    </submittedName>
</protein>
<feature type="compositionally biased region" description="Low complexity" evidence="1">
    <location>
        <begin position="214"/>
        <end position="237"/>
    </location>
</feature>
<organism evidence="2 3">
    <name type="scientific">Streptomyces phaeochromogenes</name>
    <dbReference type="NCBI Taxonomy" id="1923"/>
    <lineage>
        <taxon>Bacteria</taxon>
        <taxon>Bacillati</taxon>
        <taxon>Actinomycetota</taxon>
        <taxon>Actinomycetes</taxon>
        <taxon>Kitasatosporales</taxon>
        <taxon>Streptomycetaceae</taxon>
        <taxon>Streptomyces</taxon>
        <taxon>Streptomyces phaeochromogenes group</taxon>
    </lineage>
</organism>
<evidence type="ECO:0000256" key="1">
    <source>
        <dbReference type="SAM" id="MobiDB-lite"/>
    </source>
</evidence>
<reference evidence="2 3" key="1">
    <citation type="submission" date="2022-10" db="EMBL/GenBank/DDBJ databases">
        <title>The complete genomes of actinobacterial strains from the NBC collection.</title>
        <authorList>
            <person name="Joergensen T.S."/>
            <person name="Alvarez Arevalo M."/>
            <person name="Sterndorff E.B."/>
            <person name="Faurdal D."/>
            <person name="Vuksanovic O."/>
            <person name="Mourched A.-S."/>
            <person name="Charusanti P."/>
            <person name="Shaw S."/>
            <person name="Blin K."/>
            <person name="Weber T."/>
        </authorList>
    </citation>
    <scope>NUCLEOTIDE SEQUENCE [LARGE SCALE GENOMIC DNA]</scope>
    <source>
        <strain evidence="2 3">NBC 01752</strain>
    </source>
</reference>